<gene>
    <name evidence="7" type="ORF">HHUSO_G10422</name>
</gene>
<feature type="coiled-coil region" evidence="5">
    <location>
        <begin position="815"/>
        <end position="842"/>
    </location>
</feature>
<accession>A0ABR0ZPK9</accession>
<dbReference type="EMBL" id="JAHFZB010000008">
    <property type="protein sequence ID" value="KAK6486759.1"/>
    <property type="molecule type" value="Genomic_DNA"/>
</dbReference>
<dbReference type="PANTHER" id="PTHR20544">
    <property type="entry name" value="CENTROSOMAL PROTEIN CEP135"/>
    <property type="match status" value="1"/>
</dbReference>
<keyword evidence="8" id="KW-1185">Reference proteome</keyword>
<dbReference type="SUPFAM" id="SSF57997">
    <property type="entry name" value="Tropomyosin"/>
    <property type="match status" value="1"/>
</dbReference>
<feature type="coiled-coil region" evidence="5">
    <location>
        <begin position="654"/>
        <end position="709"/>
    </location>
</feature>
<organism evidence="7 8">
    <name type="scientific">Huso huso</name>
    <name type="common">Beluga</name>
    <name type="synonym">Acipenser huso</name>
    <dbReference type="NCBI Taxonomy" id="61971"/>
    <lineage>
        <taxon>Eukaryota</taxon>
        <taxon>Metazoa</taxon>
        <taxon>Chordata</taxon>
        <taxon>Craniata</taxon>
        <taxon>Vertebrata</taxon>
        <taxon>Euteleostomi</taxon>
        <taxon>Actinopterygii</taxon>
        <taxon>Chondrostei</taxon>
        <taxon>Acipenseriformes</taxon>
        <taxon>Acipenseridae</taxon>
        <taxon>Huso</taxon>
    </lineage>
</organism>
<reference evidence="7 8" key="1">
    <citation type="submission" date="2021-05" db="EMBL/GenBank/DDBJ databases">
        <authorList>
            <person name="Zahm M."/>
            <person name="Klopp C."/>
            <person name="Cabau C."/>
            <person name="Kuhl H."/>
            <person name="Suciu R."/>
            <person name="Ciorpac M."/>
            <person name="Holostenco D."/>
            <person name="Gessner J."/>
            <person name="Wuertz S."/>
            <person name="Hohne C."/>
            <person name="Stock M."/>
            <person name="Gislard M."/>
            <person name="Lluch J."/>
            <person name="Milhes M."/>
            <person name="Lampietro C."/>
            <person name="Lopez Roques C."/>
            <person name="Donnadieu C."/>
            <person name="Du K."/>
            <person name="Schartl M."/>
            <person name="Guiguen Y."/>
        </authorList>
    </citation>
    <scope>NUCLEOTIDE SEQUENCE [LARGE SCALE GENOMIC DNA]</scope>
    <source>
        <strain evidence="7">Hh-F2</strain>
        <tissue evidence="7">Blood</tissue>
    </source>
</reference>
<comment type="subcellular location">
    <subcellularLocation>
        <location evidence="1">Cytoplasm</location>
        <location evidence="1">Cytoskeleton</location>
        <location evidence="1">Microtubule organizing center</location>
        <location evidence="1">Centrosome</location>
        <location evidence="1">Centriole</location>
    </subcellularLocation>
</comment>
<keyword evidence="3" id="KW-0206">Cytoskeleton</keyword>
<feature type="region of interest" description="Disordered" evidence="6">
    <location>
        <begin position="200"/>
        <end position="229"/>
    </location>
</feature>
<evidence type="ECO:0000256" key="6">
    <source>
        <dbReference type="SAM" id="MobiDB-lite"/>
    </source>
</evidence>
<feature type="region of interest" description="Disordered" evidence="6">
    <location>
        <begin position="859"/>
        <end position="879"/>
    </location>
</feature>
<comment type="caution">
    <text evidence="7">The sequence shown here is derived from an EMBL/GenBank/DDBJ whole genome shotgun (WGS) entry which is preliminary data.</text>
</comment>
<evidence type="ECO:0000256" key="3">
    <source>
        <dbReference type="ARBA" id="ARBA00023212"/>
    </source>
</evidence>
<dbReference type="PANTHER" id="PTHR20544:SF2">
    <property type="entry name" value="TESTIS SPECIFIC 10"/>
    <property type="match status" value="1"/>
</dbReference>
<evidence type="ECO:0000256" key="5">
    <source>
        <dbReference type="SAM" id="Coils"/>
    </source>
</evidence>
<dbReference type="InterPro" id="IPR051877">
    <property type="entry name" value="Centriole_BasalBody_StrucProt"/>
</dbReference>
<feature type="coiled-coil region" evidence="5">
    <location>
        <begin position="735"/>
        <end position="779"/>
    </location>
</feature>
<evidence type="ECO:0000313" key="7">
    <source>
        <dbReference type="EMBL" id="KAK6486759.1"/>
    </source>
</evidence>
<keyword evidence="5" id="KW-0175">Coiled coil</keyword>
<sequence length="909" mass="105406">MDCNNTEKSESQEQEIEHLQRTNNALETQIQHLLESKEDVTSKNEQLCKELTEIDKLAEQLEKDKEAVVNTADKEIEETKTVIKRQQTEIALLENTVTKLRSETEFLKINLEKSDEELKANAEENKNLHGLLDQLQTEKEKLSKKVEKLGVSEKELILEAERVPGHLKRKDKSPSRLDSFVKTLEEDRDHYKREVQNLRKMLKGRNSSPVRSKSRGRSPSRSMPVKGGTYDSEVMRIMHERDELKAMLEKYEHHMAEIQGNIKVLTADRDQANILHEQAREEITRLRREIIKSTKTPKSSLAAHSILRRVEAERDQATADLRRMTTERDSLRERLQISHETAINERAHLEQRTEDLQSEIILLDKERQEYRSRQSMMKEALLSLEEEVKLLTRKAADTEDDLDRTGTECSILRATNKQMEQTLNENQLRLSVKINELEVSQEKLKRMEEKNDLQAVQIASLREEILNLQSIITSLDQDKDSLQETVDTKTELICACQSEIEEKENFIKDLKISIEKMETTAKKLNETVSSREREISSVRQELDSVNEELAKTGRAKEAAVRECSQLQDALSKARLENQSLLRKLDDSGQVVNNLKLKVQDYMNDVARVENLLTSKDKENCELLDNYCRAVSQSENWESKAHKMEGEVSSVRLELLTSESERRRLKENIETLERDLDESLVVEDACKSQISHLNKSIMRLEDELRQTQSQKASVFSDLESTRELCIKLDTSKEMTSRQLSSKNLEMEQVLNELESKRSEIELLKKQLASERLSMKNLESLLVTNREKEYHSQMTTQEKLSEIELLRDKLTLADSKILNQSREVAQVRSKSAQLEAELELTNRQLSTERFERQRAVKELRRHGLSASLSSTSPPRRSLSPRAAYLPERSFLRSPERSLDRSFDRNVSFRDF</sequence>
<feature type="coiled-coil region" evidence="5">
    <location>
        <begin position="241"/>
        <end position="401"/>
    </location>
</feature>
<protein>
    <submittedName>
        <fullName evidence="7">Testis-specific gene 10 protein-like isoform X1</fullName>
    </submittedName>
</protein>
<dbReference type="Proteomes" id="UP001369086">
    <property type="component" value="Unassembled WGS sequence"/>
</dbReference>
<feature type="compositionally biased region" description="Low complexity" evidence="6">
    <location>
        <begin position="862"/>
        <end position="879"/>
    </location>
</feature>
<comment type="similarity">
    <text evidence="4">Belongs to the CEP135/TSGA10 family.</text>
</comment>
<evidence type="ECO:0000313" key="8">
    <source>
        <dbReference type="Proteomes" id="UP001369086"/>
    </source>
</evidence>
<keyword evidence="2" id="KW-0963">Cytoplasm</keyword>
<proteinExistence type="inferred from homology"/>
<feature type="coiled-coil region" evidence="5">
    <location>
        <begin position="430"/>
        <end position="611"/>
    </location>
</feature>
<evidence type="ECO:0000256" key="4">
    <source>
        <dbReference type="ARBA" id="ARBA00038123"/>
    </source>
</evidence>
<name>A0ABR0ZPK9_HUSHU</name>
<evidence type="ECO:0000256" key="1">
    <source>
        <dbReference type="ARBA" id="ARBA00004114"/>
    </source>
</evidence>
<feature type="coiled-coil region" evidence="5">
    <location>
        <begin position="9"/>
        <end position="152"/>
    </location>
</feature>
<evidence type="ECO:0000256" key="2">
    <source>
        <dbReference type="ARBA" id="ARBA00022490"/>
    </source>
</evidence>